<evidence type="ECO:0000259" key="8">
    <source>
        <dbReference type="PROSITE" id="PS51059"/>
    </source>
</evidence>
<evidence type="ECO:0000256" key="7">
    <source>
        <dbReference type="RuleBase" id="RU362114"/>
    </source>
</evidence>
<proteinExistence type="inferred from homology"/>
<dbReference type="GO" id="GO:0003714">
    <property type="term" value="F:transcription corepressor activity"/>
    <property type="evidence" value="ECO:0007669"/>
    <property type="project" value="TreeGrafter"/>
</dbReference>
<keyword evidence="10" id="KW-1185">Reference proteome</keyword>
<dbReference type="PANTHER" id="PTHR14453:SF107">
    <property type="entry name" value="POLY [ADP-RIBOSE] POLYMERASE"/>
    <property type="match status" value="1"/>
</dbReference>
<accession>A0A3Q1G734</accession>
<dbReference type="GO" id="GO:0003950">
    <property type="term" value="F:NAD+ poly-ADP-ribosyltransferase activity"/>
    <property type="evidence" value="ECO:0007669"/>
    <property type="project" value="UniProtKB-UniRule"/>
</dbReference>
<dbReference type="CDD" id="cd01439">
    <property type="entry name" value="TCCD_inducible_PARP_like"/>
    <property type="match status" value="1"/>
</dbReference>
<dbReference type="GO" id="GO:0005737">
    <property type="term" value="C:cytoplasm"/>
    <property type="evidence" value="ECO:0007669"/>
    <property type="project" value="TreeGrafter"/>
</dbReference>
<evidence type="ECO:0000313" key="9">
    <source>
        <dbReference type="Ensembl" id="ENSAPOP00000024759.1"/>
    </source>
</evidence>
<dbReference type="AlphaFoldDB" id="A0A3Q1G734"/>
<keyword evidence="2 7" id="KW-0328">Glycosyltransferase</keyword>
<dbReference type="Gene3D" id="3.40.220.10">
    <property type="entry name" value="Leucine Aminopeptidase, subunit E, domain 1"/>
    <property type="match status" value="1"/>
</dbReference>
<dbReference type="GO" id="GO:0070212">
    <property type="term" value="P:protein poly-ADP-ribosylation"/>
    <property type="evidence" value="ECO:0007669"/>
    <property type="project" value="TreeGrafter"/>
</dbReference>
<reference evidence="9" key="2">
    <citation type="submission" date="2025-09" db="UniProtKB">
        <authorList>
            <consortium name="Ensembl"/>
        </authorList>
    </citation>
    <scope>IDENTIFICATION</scope>
</reference>
<keyword evidence="4 7" id="KW-0520">NAD</keyword>
<dbReference type="GO" id="GO:1990404">
    <property type="term" value="F:NAD+-protein mono-ADP-ribosyltransferase activity"/>
    <property type="evidence" value="ECO:0007669"/>
    <property type="project" value="TreeGrafter"/>
</dbReference>
<dbReference type="InterPro" id="IPR012317">
    <property type="entry name" value="Poly(ADP-ribose)pol_cat_dom"/>
</dbReference>
<dbReference type="EC" id="2.4.2.-" evidence="7"/>
<dbReference type="InterPro" id="IPR043472">
    <property type="entry name" value="Macro_dom-like"/>
</dbReference>
<reference evidence="9" key="1">
    <citation type="submission" date="2025-08" db="UniProtKB">
        <authorList>
            <consortium name="Ensembl"/>
        </authorList>
    </citation>
    <scope>IDENTIFICATION</scope>
</reference>
<evidence type="ECO:0000313" key="10">
    <source>
        <dbReference type="Proteomes" id="UP000257200"/>
    </source>
</evidence>
<organism evidence="9 10">
    <name type="scientific">Acanthochromis polyacanthus</name>
    <name type="common">spiny chromis</name>
    <dbReference type="NCBI Taxonomy" id="80966"/>
    <lineage>
        <taxon>Eukaryota</taxon>
        <taxon>Metazoa</taxon>
        <taxon>Chordata</taxon>
        <taxon>Craniata</taxon>
        <taxon>Vertebrata</taxon>
        <taxon>Euteleostomi</taxon>
        <taxon>Actinopterygii</taxon>
        <taxon>Neopterygii</taxon>
        <taxon>Teleostei</taxon>
        <taxon>Neoteleostei</taxon>
        <taxon>Acanthomorphata</taxon>
        <taxon>Ovalentaria</taxon>
        <taxon>Pomacentridae</taxon>
        <taxon>Acanthochromis</taxon>
    </lineage>
</organism>
<dbReference type="FunFam" id="3.90.228.10:FF:000008">
    <property type="entry name" value="Poly [ADP-ribose] polymerase"/>
    <property type="match status" value="1"/>
</dbReference>
<comment type="similarity">
    <text evidence="6">Belongs to the ARTD/PARP family.</text>
</comment>
<name>A0A3Q1G734_9TELE</name>
<dbReference type="Ensembl" id="ENSAPOT00000007931.1">
    <property type="protein sequence ID" value="ENSAPOP00000024759.1"/>
    <property type="gene ID" value="ENSAPOG00000007412.1"/>
</dbReference>
<dbReference type="SUPFAM" id="SSF52949">
    <property type="entry name" value="Macro domain-like"/>
    <property type="match status" value="1"/>
</dbReference>
<dbReference type="Pfam" id="PF00644">
    <property type="entry name" value="PARP"/>
    <property type="match status" value="1"/>
</dbReference>
<dbReference type="PANTHER" id="PTHR14453">
    <property type="entry name" value="PARP/ZINC FINGER CCCH TYPE DOMAIN CONTAINING PROTEIN"/>
    <property type="match status" value="1"/>
</dbReference>
<evidence type="ECO:0000256" key="4">
    <source>
        <dbReference type="ARBA" id="ARBA00023027"/>
    </source>
</evidence>
<evidence type="ECO:0000256" key="2">
    <source>
        <dbReference type="ARBA" id="ARBA00022676"/>
    </source>
</evidence>
<dbReference type="InterPro" id="IPR052056">
    <property type="entry name" value="Mono-ARTD/PARP"/>
</dbReference>
<dbReference type="PROSITE" id="PS51059">
    <property type="entry name" value="PARP_CATALYTIC"/>
    <property type="match status" value="1"/>
</dbReference>
<evidence type="ECO:0000256" key="3">
    <source>
        <dbReference type="ARBA" id="ARBA00022679"/>
    </source>
</evidence>
<keyword evidence="3 7" id="KW-0808">Transferase</keyword>
<comment type="subcellular location">
    <subcellularLocation>
        <location evidence="1">Nucleus</location>
    </subcellularLocation>
</comment>
<dbReference type="Proteomes" id="UP000257200">
    <property type="component" value="Unplaced"/>
</dbReference>
<feature type="domain" description="PARP catalytic" evidence="8">
    <location>
        <begin position="82"/>
        <end position="270"/>
    </location>
</feature>
<keyword evidence="5" id="KW-0539">Nucleus</keyword>
<dbReference type="GO" id="GO:0010629">
    <property type="term" value="P:negative regulation of gene expression"/>
    <property type="evidence" value="ECO:0007669"/>
    <property type="project" value="TreeGrafter"/>
</dbReference>
<dbReference type="InParanoid" id="A0A3Q1G734"/>
<sequence>TVTLGGGVKLQVVFGDITNETTDAVVNTTDFINFQTGDSNSRRDVLKTQPGSFPCKAILHVGGEKNAAIVEQLVCSIIQRCESSGYKSVAIPAICAGTTVNPPAVLIDGHQKNCIDRLQNVHLRRTYEAQKKHISDKNRQRGGEREMLLYHGTTKDKCDSIMKNGFNRSFAGQNAAAYGHGTYFAVNASYSAHPTYSKPADDGSQLMFVARVLTGLYTRGQSGMVVPPLVEGSLEDHDRYDSVVDRIDNPSMYVVFHDNQAYPDYLITFH</sequence>
<dbReference type="STRING" id="80966.ENSAPOP00000024759"/>
<dbReference type="GeneTree" id="ENSGT00940000154311"/>
<evidence type="ECO:0000256" key="6">
    <source>
        <dbReference type="ARBA" id="ARBA00024347"/>
    </source>
</evidence>
<dbReference type="SUPFAM" id="SSF56399">
    <property type="entry name" value="ADP-ribosylation"/>
    <property type="match status" value="1"/>
</dbReference>
<protein>
    <recommendedName>
        <fullName evidence="7">Poly [ADP-ribose] polymerase</fullName>
        <shortName evidence="7">PARP</shortName>
        <ecNumber evidence="7">2.4.2.-</ecNumber>
    </recommendedName>
</protein>
<evidence type="ECO:0000256" key="1">
    <source>
        <dbReference type="ARBA" id="ARBA00004123"/>
    </source>
</evidence>
<evidence type="ECO:0000256" key="5">
    <source>
        <dbReference type="ARBA" id="ARBA00023242"/>
    </source>
</evidence>
<dbReference type="GO" id="GO:0005634">
    <property type="term" value="C:nucleus"/>
    <property type="evidence" value="ECO:0007669"/>
    <property type="project" value="UniProtKB-SubCell"/>
</dbReference>
<dbReference type="Gene3D" id="3.90.228.10">
    <property type="match status" value="1"/>
</dbReference>